<gene>
    <name evidence="1" type="ORF">Tco_1016199</name>
</gene>
<dbReference type="Proteomes" id="UP001151760">
    <property type="component" value="Unassembled WGS sequence"/>
</dbReference>
<evidence type="ECO:0000313" key="1">
    <source>
        <dbReference type="EMBL" id="GJT64719.1"/>
    </source>
</evidence>
<dbReference type="EMBL" id="BQNB010017570">
    <property type="protein sequence ID" value="GJT64719.1"/>
    <property type="molecule type" value="Genomic_DNA"/>
</dbReference>
<keyword evidence="2" id="KW-1185">Reference proteome</keyword>
<organism evidence="1 2">
    <name type="scientific">Tanacetum coccineum</name>
    <dbReference type="NCBI Taxonomy" id="301880"/>
    <lineage>
        <taxon>Eukaryota</taxon>
        <taxon>Viridiplantae</taxon>
        <taxon>Streptophyta</taxon>
        <taxon>Embryophyta</taxon>
        <taxon>Tracheophyta</taxon>
        <taxon>Spermatophyta</taxon>
        <taxon>Magnoliopsida</taxon>
        <taxon>eudicotyledons</taxon>
        <taxon>Gunneridae</taxon>
        <taxon>Pentapetalae</taxon>
        <taxon>asterids</taxon>
        <taxon>campanulids</taxon>
        <taxon>Asterales</taxon>
        <taxon>Asteraceae</taxon>
        <taxon>Asteroideae</taxon>
        <taxon>Anthemideae</taxon>
        <taxon>Anthemidinae</taxon>
        <taxon>Tanacetum</taxon>
    </lineage>
</organism>
<reference evidence="1" key="1">
    <citation type="journal article" date="2022" name="Int. J. Mol. Sci.">
        <title>Draft Genome of Tanacetum Coccineum: Genomic Comparison of Closely Related Tanacetum-Family Plants.</title>
        <authorList>
            <person name="Yamashiro T."/>
            <person name="Shiraishi A."/>
            <person name="Nakayama K."/>
            <person name="Satake H."/>
        </authorList>
    </citation>
    <scope>NUCLEOTIDE SEQUENCE</scope>
</reference>
<accession>A0ABQ5FNI0</accession>
<sequence>MESEIGQGLQVSLLFPCALSFLLDGKELIALGIGVTTGSNSKSTLAQIGITEDELNNRRLGVFGAPLLAGANRVPLSPRFDLGFACFSTMIMAVDNLSIVLIHRVSEEQEVIWNLICDHRRSITRISLFEIGPQRWDNTLGYCLENVAISGWTVLIRMTSPHVTQTLFNAFTGGMGRLGFGSFYRGIKCIRTMSLSSATSDETALGGRLCSFLVQQLCFLIDVTLDLSR</sequence>
<reference evidence="1" key="2">
    <citation type="submission" date="2022-01" db="EMBL/GenBank/DDBJ databases">
        <authorList>
            <person name="Yamashiro T."/>
            <person name="Shiraishi A."/>
            <person name="Satake H."/>
            <person name="Nakayama K."/>
        </authorList>
    </citation>
    <scope>NUCLEOTIDE SEQUENCE</scope>
</reference>
<name>A0ABQ5FNI0_9ASTR</name>
<comment type="caution">
    <text evidence="1">The sequence shown here is derived from an EMBL/GenBank/DDBJ whole genome shotgun (WGS) entry which is preliminary data.</text>
</comment>
<protein>
    <submittedName>
        <fullName evidence="1">Uncharacterized protein</fullName>
    </submittedName>
</protein>
<evidence type="ECO:0000313" key="2">
    <source>
        <dbReference type="Proteomes" id="UP001151760"/>
    </source>
</evidence>
<proteinExistence type="predicted"/>